<sequence length="545" mass="60354">MRVLPMARPRWQMLAAEKRQHEMSKIPEDWLLSTKVVEEAKNRKAITGGYIEGLLDPDSRRITTLESMELLKSLGNGSLSAVQVVSAFSKRAAYAHQLGNYLLEIGFDVGLERAKQLDQYYQEHEKPIGPLHGLPVTLKDQFHIKGLETSMAFVGWIGTFEGQKGTGKERSFESELIRELYSLGAVPIGKAPETNNNIMGYAWNPHNQKLSTGGSSGGVIFSLRFYQRATKTSTGGSISMPASMNGFKGVANTGAGQMIMPTVAGLLGNSLPMLQLVFKSLLSTKPWLYDPYVVPIPYRSDQEYRPSNEKKPTFGLLMDDGTVTPHPPVTRALHIVERALKAEGYQVFDWDAPSVSETSAIHGPIARGDGTPDVWEALQLSGEPPVPQIQHLFDNGKLKEPMNLVEYEQVVLHMKDYRHRYQEYWESTVELTDTGRPIDAVIMPVSPYAAVQPDKFMYSAYSSSINVLDYTSITISVTFADEKVDIVGSSFEPLSEIDKKNMDAYDSHVTDGAPASIQLVGPMLSEERLLSLAQLLADALAKHRS</sequence>
<keyword evidence="2" id="KW-0378">Hydrolase</keyword>
<keyword evidence="6" id="KW-1185">Reference proteome</keyword>
<feature type="active site" description="Charge relay system" evidence="3">
    <location>
        <position position="139"/>
    </location>
</feature>
<dbReference type="InterPro" id="IPR036928">
    <property type="entry name" value="AS_sf"/>
</dbReference>
<accession>A0A6A6I3D3</accession>
<comment type="similarity">
    <text evidence="1">Belongs to the amidase family.</text>
</comment>
<dbReference type="Pfam" id="PF01425">
    <property type="entry name" value="Amidase"/>
    <property type="match status" value="1"/>
</dbReference>
<organism evidence="5 6">
    <name type="scientific">Trematosphaeria pertusa</name>
    <dbReference type="NCBI Taxonomy" id="390896"/>
    <lineage>
        <taxon>Eukaryota</taxon>
        <taxon>Fungi</taxon>
        <taxon>Dikarya</taxon>
        <taxon>Ascomycota</taxon>
        <taxon>Pezizomycotina</taxon>
        <taxon>Dothideomycetes</taxon>
        <taxon>Pleosporomycetidae</taxon>
        <taxon>Pleosporales</taxon>
        <taxon>Massarineae</taxon>
        <taxon>Trematosphaeriaceae</taxon>
        <taxon>Trematosphaeria</taxon>
    </lineage>
</organism>
<dbReference type="PANTHER" id="PTHR46072">
    <property type="entry name" value="AMIDASE-RELATED-RELATED"/>
    <property type="match status" value="1"/>
</dbReference>
<evidence type="ECO:0000256" key="3">
    <source>
        <dbReference type="PIRSR" id="PIRSR001221-1"/>
    </source>
</evidence>
<dbReference type="PANTHER" id="PTHR46072:SF8">
    <property type="entry name" value="AMIDASE DOMAIN-CONTAINING PROTEIN"/>
    <property type="match status" value="1"/>
</dbReference>
<evidence type="ECO:0000313" key="6">
    <source>
        <dbReference type="Proteomes" id="UP000800094"/>
    </source>
</evidence>
<gene>
    <name evidence="5" type="ORF">BU26DRAFT_580481</name>
</gene>
<dbReference type="PIRSF" id="PIRSF001221">
    <property type="entry name" value="Amidase_fungi"/>
    <property type="match status" value="1"/>
</dbReference>
<dbReference type="InterPro" id="IPR023631">
    <property type="entry name" value="Amidase_dom"/>
</dbReference>
<dbReference type="AlphaFoldDB" id="A0A6A6I3D3"/>
<dbReference type="GeneID" id="54587802"/>
<dbReference type="Gene3D" id="3.90.1300.10">
    <property type="entry name" value="Amidase signature (AS) domain"/>
    <property type="match status" value="1"/>
</dbReference>
<feature type="active site" description="Acyl-ester intermediate" evidence="3">
    <location>
        <position position="237"/>
    </location>
</feature>
<reference evidence="5" key="1">
    <citation type="journal article" date="2020" name="Stud. Mycol.">
        <title>101 Dothideomycetes genomes: a test case for predicting lifestyles and emergence of pathogens.</title>
        <authorList>
            <person name="Haridas S."/>
            <person name="Albert R."/>
            <person name="Binder M."/>
            <person name="Bloem J."/>
            <person name="Labutti K."/>
            <person name="Salamov A."/>
            <person name="Andreopoulos B."/>
            <person name="Baker S."/>
            <person name="Barry K."/>
            <person name="Bills G."/>
            <person name="Bluhm B."/>
            <person name="Cannon C."/>
            <person name="Castanera R."/>
            <person name="Culley D."/>
            <person name="Daum C."/>
            <person name="Ezra D."/>
            <person name="Gonzalez J."/>
            <person name="Henrissat B."/>
            <person name="Kuo A."/>
            <person name="Liang C."/>
            <person name="Lipzen A."/>
            <person name="Lutzoni F."/>
            <person name="Magnuson J."/>
            <person name="Mondo S."/>
            <person name="Nolan M."/>
            <person name="Ohm R."/>
            <person name="Pangilinan J."/>
            <person name="Park H.-J."/>
            <person name="Ramirez L."/>
            <person name="Alfaro M."/>
            <person name="Sun H."/>
            <person name="Tritt A."/>
            <person name="Yoshinaga Y."/>
            <person name="Zwiers L.-H."/>
            <person name="Turgeon B."/>
            <person name="Goodwin S."/>
            <person name="Spatafora J."/>
            <person name="Crous P."/>
            <person name="Grigoriev I."/>
        </authorList>
    </citation>
    <scope>NUCLEOTIDE SEQUENCE</scope>
    <source>
        <strain evidence="5">CBS 122368</strain>
    </source>
</reference>
<evidence type="ECO:0000259" key="4">
    <source>
        <dbReference type="Pfam" id="PF01425"/>
    </source>
</evidence>
<dbReference type="RefSeq" id="XP_033679466.1">
    <property type="nucleotide sequence ID" value="XM_033834472.1"/>
</dbReference>
<dbReference type="OrthoDB" id="3773614at2759"/>
<feature type="domain" description="Amidase" evidence="4">
    <location>
        <begin position="84"/>
        <end position="530"/>
    </location>
</feature>
<evidence type="ECO:0000256" key="2">
    <source>
        <dbReference type="ARBA" id="ARBA00022801"/>
    </source>
</evidence>
<dbReference type="EMBL" id="ML987203">
    <property type="protein sequence ID" value="KAF2244462.1"/>
    <property type="molecule type" value="Genomic_DNA"/>
</dbReference>
<name>A0A6A6I3D3_9PLEO</name>
<dbReference type="GO" id="GO:0016787">
    <property type="term" value="F:hydrolase activity"/>
    <property type="evidence" value="ECO:0007669"/>
    <property type="project" value="UniProtKB-KW"/>
</dbReference>
<feature type="active site" description="Charge relay system" evidence="3">
    <location>
        <position position="215"/>
    </location>
</feature>
<evidence type="ECO:0000256" key="1">
    <source>
        <dbReference type="ARBA" id="ARBA00009199"/>
    </source>
</evidence>
<protein>
    <submittedName>
        <fullName evidence="5">Amidase</fullName>
    </submittedName>
</protein>
<dbReference type="SUPFAM" id="SSF75304">
    <property type="entry name" value="Amidase signature (AS) enzymes"/>
    <property type="match status" value="1"/>
</dbReference>
<proteinExistence type="inferred from homology"/>
<dbReference type="Proteomes" id="UP000800094">
    <property type="component" value="Unassembled WGS sequence"/>
</dbReference>
<evidence type="ECO:0000313" key="5">
    <source>
        <dbReference type="EMBL" id="KAF2244462.1"/>
    </source>
</evidence>